<evidence type="ECO:0000313" key="4">
    <source>
        <dbReference type="Proteomes" id="UP000238479"/>
    </source>
</evidence>
<evidence type="ECO:0000313" key="3">
    <source>
        <dbReference type="EMBL" id="PRQ17702.1"/>
    </source>
</evidence>
<dbReference type="Gene3D" id="3.80.10.10">
    <property type="entry name" value="Ribonuclease Inhibitor"/>
    <property type="match status" value="1"/>
</dbReference>
<dbReference type="SUPFAM" id="SSF52047">
    <property type="entry name" value="RNI-like"/>
    <property type="match status" value="1"/>
</dbReference>
<protein>
    <submittedName>
        <fullName evidence="3">Putative F-box domain, leucine-rich repeat domain, L domain-containing protein</fullName>
    </submittedName>
</protein>
<dbReference type="InterPro" id="IPR053781">
    <property type="entry name" value="F-box_AtFBL13-like"/>
</dbReference>
<proteinExistence type="predicted"/>
<sequence>MASNSKRPKLCSHNKDRISGLPDALLCHILTFFSIRDAVKTCVLSHRWKNVWASVPNLDFDEEEYKLDYVVRTVPQPHNVVELVLRLGDPPLLDFEIPRRLFMCNTLVSLELFLHENIRAVTPPSNCFPCLKFLNVTFWYPDSQTLEKLFSCFPVLEDLIIDGQDDDASAFHLVISAPKLKRLRISFFVRKLARITVANDSSDENYGCQLFFSADAPNLEDLDIYYDFLVSYSLKNTKCLRKVEIDFLDVEELVDREYFLGLADRICQLCRYL</sequence>
<dbReference type="InterPro" id="IPR036047">
    <property type="entry name" value="F-box-like_dom_sf"/>
</dbReference>
<dbReference type="AlphaFoldDB" id="A0A2P6P719"/>
<dbReference type="OMA" id="MERFEMS"/>
<dbReference type="SUPFAM" id="SSF81383">
    <property type="entry name" value="F-box domain"/>
    <property type="match status" value="1"/>
</dbReference>
<dbReference type="Gene3D" id="1.20.1280.50">
    <property type="match status" value="1"/>
</dbReference>
<comment type="caution">
    <text evidence="3">The sequence shown here is derived from an EMBL/GenBank/DDBJ whole genome shotgun (WGS) entry which is preliminary data.</text>
</comment>
<organism evidence="3 4">
    <name type="scientific">Rosa chinensis</name>
    <name type="common">China rose</name>
    <dbReference type="NCBI Taxonomy" id="74649"/>
    <lineage>
        <taxon>Eukaryota</taxon>
        <taxon>Viridiplantae</taxon>
        <taxon>Streptophyta</taxon>
        <taxon>Embryophyta</taxon>
        <taxon>Tracheophyta</taxon>
        <taxon>Spermatophyta</taxon>
        <taxon>Magnoliopsida</taxon>
        <taxon>eudicotyledons</taxon>
        <taxon>Gunneridae</taxon>
        <taxon>Pentapetalae</taxon>
        <taxon>rosids</taxon>
        <taxon>fabids</taxon>
        <taxon>Rosales</taxon>
        <taxon>Rosaceae</taxon>
        <taxon>Rosoideae</taxon>
        <taxon>Rosoideae incertae sedis</taxon>
        <taxon>Rosa</taxon>
    </lineage>
</organism>
<evidence type="ECO:0000259" key="1">
    <source>
        <dbReference type="Pfam" id="PF00646"/>
    </source>
</evidence>
<dbReference type="PANTHER" id="PTHR31900:SF34">
    <property type="entry name" value="EMB|CAB62440.1-RELATED"/>
    <property type="match status" value="1"/>
</dbReference>
<evidence type="ECO:0000259" key="2">
    <source>
        <dbReference type="Pfam" id="PF24758"/>
    </source>
</evidence>
<feature type="domain" description="F-box" evidence="1">
    <location>
        <begin position="18"/>
        <end position="57"/>
    </location>
</feature>
<dbReference type="Pfam" id="PF24758">
    <property type="entry name" value="LRR_At5g56370"/>
    <property type="match status" value="1"/>
</dbReference>
<dbReference type="InterPro" id="IPR001810">
    <property type="entry name" value="F-box_dom"/>
</dbReference>
<dbReference type="Gramene" id="PRQ17702">
    <property type="protein sequence ID" value="PRQ17702"/>
    <property type="gene ID" value="RchiOBHm_Chr7g0197891"/>
</dbReference>
<dbReference type="InterPro" id="IPR032675">
    <property type="entry name" value="LRR_dom_sf"/>
</dbReference>
<reference evidence="3 4" key="1">
    <citation type="journal article" date="2018" name="Nat. Genet.">
        <title>The Rosa genome provides new insights in the design of modern roses.</title>
        <authorList>
            <person name="Bendahmane M."/>
        </authorList>
    </citation>
    <scope>NUCLEOTIDE SEQUENCE [LARGE SCALE GENOMIC DNA]</scope>
    <source>
        <strain evidence="4">cv. Old Blush</strain>
    </source>
</reference>
<gene>
    <name evidence="3" type="ORF">RchiOBHm_Chr7g0197891</name>
</gene>
<accession>A0A2P6P719</accession>
<keyword evidence="4" id="KW-1185">Reference proteome</keyword>
<dbReference type="InterPro" id="IPR055411">
    <property type="entry name" value="LRR_FXL15/At3g58940/PEG3-like"/>
</dbReference>
<dbReference type="Pfam" id="PF00646">
    <property type="entry name" value="F-box"/>
    <property type="match status" value="1"/>
</dbReference>
<dbReference type="CDD" id="cd22160">
    <property type="entry name" value="F-box_AtFBL13-like"/>
    <property type="match status" value="1"/>
</dbReference>
<dbReference type="InterPro" id="IPR050232">
    <property type="entry name" value="FBL13/AtMIF1-like"/>
</dbReference>
<dbReference type="STRING" id="74649.A0A2P6P719"/>
<feature type="domain" description="F-box/LRR-repeat protein 15/At3g58940/PEG3-like LRR" evidence="2">
    <location>
        <begin position="78"/>
        <end position="232"/>
    </location>
</feature>
<dbReference type="EMBL" id="PDCK01000045">
    <property type="protein sequence ID" value="PRQ17702.1"/>
    <property type="molecule type" value="Genomic_DNA"/>
</dbReference>
<dbReference type="Proteomes" id="UP000238479">
    <property type="component" value="Chromosome 7"/>
</dbReference>
<name>A0A2P6P719_ROSCH</name>
<dbReference type="PANTHER" id="PTHR31900">
    <property type="entry name" value="F-BOX/RNI SUPERFAMILY PROTEIN-RELATED"/>
    <property type="match status" value="1"/>
</dbReference>